<keyword evidence="2" id="KW-1185">Reference proteome</keyword>
<reference evidence="1" key="1">
    <citation type="journal article" date="2021" name="Nat. Commun.">
        <title>Genetic determinants of endophytism in the Arabidopsis root mycobiome.</title>
        <authorList>
            <person name="Mesny F."/>
            <person name="Miyauchi S."/>
            <person name="Thiergart T."/>
            <person name="Pickel B."/>
            <person name="Atanasova L."/>
            <person name="Karlsson M."/>
            <person name="Huettel B."/>
            <person name="Barry K.W."/>
            <person name="Haridas S."/>
            <person name="Chen C."/>
            <person name="Bauer D."/>
            <person name="Andreopoulos W."/>
            <person name="Pangilinan J."/>
            <person name="LaButti K."/>
            <person name="Riley R."/>
            <person name="Lipzen A."/>
            <person name="Clum A."/>
            <person name="Drula E."/>
            <person name="Henrissat B."/>
            <person name="Kohler A."/>
            <person name="Grigoriev I.V."/>
            <person name="Martin F.M."/>
            <person name="Hacquard S."/>
        </authorList>
    </citation>
    <scope>NUCLEOTIDE SEQUENCE</scope>
    <source>
        <strain evidence="1">MPI-CAGE-CH-0230</strain>
    </source>
</reference>
<protein>
    <submittedName>
        <fullName evidence="1">Uncharacterized protein</fullName>
    </submittedName>
</protein>
<proteinExistence type="predicted"/>
<comment type="caution">
    <text evidence="1">The sequence shown here is derived from an EMBL/GenBank/DDBJ whole genome shotgun (WGS) entry which is preliminary data.</text>
</comment>
<evidence type="ECO:0000313" key="2">
    <source>
        <dbReference type="Proteomes" id="UP000756346"/>
    </source>
</evidence>
<sequence length="174" mass="19179">MRGRNDPDWLVTKVLVSWGECSWKKNLPGLYSGHGGRPLICVATGRPYECMIRRKTCLRLISSEAKHLALGSFISIMYSCRSQQSPLVCFVNACRLVALVHHVPKPAASSQITLEVNIVPPTFAMGHSSAQVTPGNFAGSPSHRRLLVTTASTLHHHHLSSLERLRMLPDHIPA</sequence>
<accession>A0A9P8XUS2</accession>
<dbReference type="Proteomes" id="UP000756346">
    <property type="component" value="Unassembled WGS sequence"/>
</dbReference>
<gene>
    <name evidence="1" type="ORF">B0I36DRAFT_353565</name>
</gene>
<dbReference type="EMBL" id="JAGTJQ010000010">
    <property type="protein sequence ID" value="KAH7020821.1"/>
    <property type="molecule type" value="Genomic_DNA"/>
</dbReference>
<dbReference type="RefSeq" id="XP_046007022.1">
    <property type="nucleotide sequence ID" value="XM_046157223.1"/>
</dbReference>
<dbReference type="AlphaFoldDB" id="A0A9P8XUS2"/>
<evidence type="ECO:0000313" key="1">
    <source>
        <dbReference type="EMBL" id="KAH7020821.1"/>
    </source>
</evidence>
<organism evidence="1 2">
    <name type="scientific">Microdochium trichocladiopsis</name>
    <dbReference type="NCBI Taxonomy" id="1682393"/>
    <lineage>
        <taxon>Eukaryota</taxon>
        <taxon>Fungi</taxon>
        <taxon>Dikarya</taxon>
        <taxon>Ascomycota</taxon>
        <taxon>Pezizomycotina</taxon>
        <taxon>Sordariomycetes</taxon>
        <taxon>Xylariomycetidae</taxon>
        <taxon>Xylariales</taxon>
        <taxon>Microdochiaceae</taxon>
        <taxon>Microdochium</taxon>
    </lineage>
</organism>
<dbReference type="GeneID" id="70186769"/>
<name>A0A9P8XUS2_9PEZI</name>